<keyword evidence="3" id="KW-1185">Reference proteome</keyword>
<name>A0A444VJ99_9FLAO</name>
<evidence type="ECO:0000313" key="2">
    <source>
        <dbReference type="EMBL" id="RYC50831.1"/>
    </source>
</evidence>
<gene>
    <name evidence="2" type="ORF">DN53_17100</name>
</gene>
<proteinExistence type="predicted"/>
<feature type="region of interest" description="Disordered" evidence="1">
    <location>
        <begin position="26"/>
        <end position="54"/>
    </location>
</feature>
<dbReference type="AlphaFoldDB" id="A0A444VJ99"/>
<accession>A0A444VJ99</accession>
<evidence type="ECO:0000313" key="3">
    <source>
        <dbReference type="Proteomes" id="UP000290261"/>
    </source>
</evidence>
<comment type="caution">
    <text evidence="2">The sequence shown here is derived from an EMBL/GenBank/DDBJ whole genome shotgun (WGS) entry which is preliminary data.</text>
</comment>
<organism evidence="2 3">
    <name type="scientific">Flagellimonas olearia</name>
    <dbReference type="NCBI Taxonomy" id="552546"/>
    <lineage>
        <taxon>Bacteria</taxon>
        <taxon>Pseudomonadati</taxon>
        <taxon>Bacteroidota</taxon>
        <taxon>Flavobacteriia</taxon>
        <taxon>Flavobacteriales</taxon>
        <taxon>Flavobacteriaceae</taxon>
        <taxon>Flagellimonas</taxon>
    </lineage>
</organism>
<protein>
    <submittedName>
        <fullName evidence="2">Uncharacterized protein</fullName>
    </submittedName>
</protein>
<evidence type="ECO:0000256" key="1">
    <source>
        <dbReference type="SAM" id="MobiDB-lite"/>
    </source>
</evidence>
<sequence length="366" mass="42229">MIGIQTSDAQFLKKLKDAAKKEVNKVADGLTKKKKTKSNEDTSLEEETKKEERVKLGQISTKEIPQGLSFDAPNESFRSFSVQEHNGLPRFGVLDSYGSGSKTKLPWGYTTYTDILLLKYGDILNLPLILNTTSSETFLKYFCNDERGDCNDQNRNAILNSPNLRSRGGVARNWGGYGANQFEKERKKNDFMEKHAPTLVDWSKTFWKDDTQMAYNVSYVRLTSSNPYDFERKGYWVNNPLKSGPNLNSQRFVCRYFPINRYEKNPDNESIYVLLKMDESTAENLINEKTSVLYAVMKIKLSFTQVEEANREVNMRSKRVMFNYCHESPVVEFYKDEALTLKVGELSYEDEDIEFSNIPPLYMSKN</sequence>
<dbReference type="EMBL" id="JJMP01000008">
    <property type="protein sequence ID" value="RYC50831.1"/>
    <property type="molecule type" value="Genomic_DNA"/>
</dbReference>
<dbReference type="Proteomes" id="UP000290261">
    <property type="component" value="Unassembled WGS sequence"/>
</dbReference>
<reference evidence="2 3" key="1">
    <citation type="submission" date="2014-04" db="EMBL/GenBank/DDBJ databases">
        <title>Whole genome of Muricauda olearia.</title>
        <authorList>
            <person name="Zhang X.-H."/>
            <person name="Tang K."/>
        </authorList>
    </citation>
    <scope>NUCLEOTIDE SEQUENCE [LARGE SCALE GENOMIC DNA]</scope>
    <source>
        <strain evidence="2 3">Th120</strain>
    </source>
</reference>